<reference evidence="1 2" key="1">
    <citation type="submission" date="2018-06" db="EMBL/GenBank/DDBJ databases">
        <title>Salmonella Enterica genomes from various sources.</title>
        <authorList>
            <person name="Nash J.H.E."/>
            <person name="Robertson J."/>
            <person name="Bessonov K."/>
        </authorList>
    </citation>
    <scope>NUCLEOTIDE SEQUENCE [LARGE SCALE GENOMIC DNA]</scope>
    <source>
        <strain evidence="1 2">SA20121591</strain>
    </source>
</reference>
<accession>A0A7U5YIA2</accession>
<dbReference type="Proteomes" id="UP000252003">
    <property type="component" value="Chromosome"/>
</dbReference>
<dbReference type="EMBL" id="CP029989">
    <property type="protein sequence ID" value="AXC73434.1"/>
    <property type="molecule type" value="Genomic_DNA"/>
</dbReference>
<organism evidence="1 2">
    <name type="scientific">Salmonella enterica subsp. diarizonae serovar 48:i:z</name>
    <dbReference type="NCBI Taxonomy" id="1192842"/>
    <lineage>
        <taxon>Bacteria</taxon>
        <taxon>Pseudomonadati</taxon>
        <taxon>Pseudomonadota</taxon>
        <taxon>Gammaproteobacteria</taxon>
        <taxon>Enterobacterales</taxon>
        <taxon>Enterobacteriaceae</taxon>
        <taxon>Salmonella</taxon>
    </lineage>
</organism>
<gene>
    <name evidence="1" type="ORF">DOE59_18835</name>
</gene>
<sequence>MGKRRELSHRSHDVQVQLLRQRQQSQLEDRDMLRAEKTPEAQAALAARYGFAMRENGEFEQVVFANRAERRRWEKFDRQHNRSKKGDRK</sequence>
<proteinExistence type="predicted"/>
<protein>
    <submittedName>
        <fullName evidence="1">Uncharacterized protein</fullName>
    </submittedName>
</protein>
<name>A0A7U5YIA2_SALDZ</name>
<dbReference type="AlphaFoldDB" id="A0A7U5YIA2"/>
<evidence type="ECO:0000313" key="1">
    <source>
        <dbReference type="EMBL" id="AXC73434.1"/>
    </source>
</evidence>
<dbReference type="RefSeq" id="WP_154714757.1">
    <property type="nucleotide sequence ID" value="NZ_CP029989.1"/>
</dbReference>
<evidence type="ECO:0000313" key="2">
    <source>
        <dbReference type="Proteomes" id="UP000252003"/>
    </source>
</evidence>